<protein>
    <submittedName>
        <fullName evidence="2">MFS transporter</fullName>
    </submittedName>
</protein>
<keyword evidence="1" id="KW-0812">Transmembrane</keyword>
<feature type="transmembrane region" description="Helical" evidence="1">
    <location>
        <begin position="20"/>
        <end position="39"/>
    </location>
</feature>
<feature type="transmembrane region" description="Helical" evidence="1">
    <location>
        <begin position="95"/>
        <end position="114"/>
    </location>
</feature>
<dbReference type="PANTHER" id="PTHR23518">
    <property type="entry name" value="C-METHYLTRANSFERASE"/>
    <property type="match status" value="1"/>
</dbReference>
<comment type="caution">
    <text evidence="2">The sequence shown here is derived from an EMBL/GenBank/DDBJ whole genome shotgun (WGS) entry which is preliminary data.</text>
</comment>
<proteinExistence type="predicted"/>
<sequence length="149" mass="16371">LGPLLAAGVLLLFPGDYRKVFIVAAIPAAFGVVSILAFVKERKRTEAHKLGKLRLRDFSGRYYAFLGIVFLFTLGNSTDALLLVKAGDLGVRAEWIPMLYMVFNSVSVLFSVPARDKRKIVSSEAAFNLSKACLSSSVRSDTFFSNSSW</sequence>
<dbReference type="PANTHER" id="PTHR23518:SF2">
    <property type="entry name" value="MAJOR FACILITATOR SUPERFAMILY TRANSPORTER"/>
    <property type="match status" value="1"/>
</dbReference>
<name>A0A2J1DZG0_9CHLR</name>
<evidence type="ECO:0000313" key="3">
    <source>
        <dbReference type="Proteomes" id="UP000233649"/>
    </source>
</evidence>
<evidence type="ECO:0000256" key="1">
    <source>
        <dbReference type="SAM" id="Phobius"/>
    </source>
</evidence>
<accession>A0A2J1DZG0</accession>
<dbReference type="AlphaFoldDB" id="A0A2J1DZG0"/>
<dbReference type="SUPFAM" id="SSF103473">
    <property type="entry name" value="MFS general substrate transporter"/>
    <property type="match status" value="1"/>
</dbReference>
<organism evidence="2 3">
    <name type="scientific">Dehalococcoides mccartyi</name>
    <dbReference type="NCBI Taxonomy" id="61435"/>
    <lineage>
        <taxon>Bacteria</taxon>
        <taxon>Bacillati</taxon>
        <taxon>Chloroflexota</taxon>
        <taxon>Dehalococcoidia</taxon>
        <taxon>Dehalococcoidales</taxon>
        <taxon>Dehalococcoidaceae</taxon>
        <taxon>Dehalococcoides</taxon>
    </lineage>
</organism>
<reference evidence="2 3" key="1">
    <citation type="journal article" date="2017" name="FEMS Microbiol. Ecol.">
        <title>Reconstructed genomes of novel Dehalococcoides mccartyi strains from 1,2,3,4-tetrachlorodibenzo-p-dioxin-dechlorinating enrichment cultures reveal divergent reductive dehalogenase gene profiles.</title>
        <authorList>
            <person name="Dam H.T."/>
            <person name="Vollmers J."/>
            <person name="Kaster A.K."/>
            <person name="Haggblom M.M."/>
        </authorList>
    </citation>
    <scope>NUCLEOTIDE SEQUENCE [LARGE SCALE GENOMIC DNA]</scope>
    <source>
        <strain evidence="2 3">H1-3-2.001</strain>
    </source>
</reference>
<dbReference type="Proteomes" id="UP000233649">
    <property type="component" value="Unassembled WGS sequence"/>
</dbReference>
<evidence type="ECO:0000313" key="2">
    <source>
        <dbReference type="EMBL" id="PKH47504.1"/>
    </source>
</evidence>
<dbReference type="EMBL" id="PHFD01000108">
    <property type="protein sequence ID" value="PKH47504.1"/>
    <property type="molecule type" value="Genomic_DNA"/>
</dbReference>
<keyword evidence="1" id="KW-0472">Membrane</keyword>
<dbReference type="InterPro" id="IPR036259">
    <property type="entry name" value="MFS_trans_sf"/>
</dbReference>
<gene>
    <name evidence="2" type="ORF">CVH13_00483</name>
</gene>
<dbReference type="Gene3D" id="1.20.1250.20">
    <property type="entry name" value="MFS general substrate transporter like domains"/>
    <property type="match status" value="1"/>
</dbReference>
<keyword evidence="1" id="KW-1133">Transmembrane helix</keyword>
<feature type="transmembrane region" description="Helical" evidence="1">
    <location>
        <begin position="60"/>
        <end position="83"/>
    </location>
</feature>
<feature type="non-terminal residue" evidence="2">
    <location>
        <position position="1"/>
    </location>
</feature>